<accession>A0ACC6KU75</accession>
<gene>
    <name evidence="1" type="ORF">J2X78_001302</name>
</gene>
<comment type="caution">
    <text evidence="1">The sequence shown here is derived from an EMBL/GenBank/DDBJ whole genome shotgun (WGS) entry which is preliminary data.</text>
</comment>
<proteinExistence type="predicted"/>
<sequence length="387" mass="42839">MKRYFLTLCFVFGLFSSYAQQGYTVKVKVSNRKNYTPYLAYPTTDSYVVDTAYTVLNGWMLFKGKVSGTALASFGFRRNPATQIETDGGGMIPGPSLNFFLSNESIQIEGDANTVYMAKVTGGKANQEWAVIKAKQNALTHQTWTSLKKAFDTYKPGTDSLVFKQASKIRDVNAAKEEKLQLDFMKNYPNSLVSMYFLANMQNSLSFEALKAAYTKLGAAHKNSSFAKGIAGKISSMEATAIGKKAIPLHKKDINGKDVNLESLKGKYVLLDFWGSWCGPCRSSHPHLKKLYAKYKAEGFEIVGIAQEQSEKLADNLKTWKKAIAEDGIGWIQVLNNDGIKTFDAVRAYGVSAFPTKILLDKEGKIVARYVGDGEEIDAKLRALFGK</sequence>
<organism evidence="1 2">
    <name type="scientific">Pedobacter africanus</name>
    <dbReference type="NCBI Taxonomy" id="151894"/>
    <lineage>
        <taxon>Bacteria</taxon>
        <taxon>Pseudomonadati</taxon>
        <taxon>Bacteroidota</taxon>
        <taxon>Sphingobacteriia</taxon>
        <taxon>Sphingobacteriales</taxon>
        <taxon>Sphingobacteriaceae</taxon>
        <taxon>Pedobacter</taxon>
    </lineage>
</organism>
<evidence type="ECO:0000313" key="2">
    <source>
        <dbReference type="Proteomes" id="UP001246858"/>
    </source>
</evidence>
<name>A0ACC6KU75_9SPHI</name>
<evidence type="ECO:0000313" key="1">
    <source>
        <dbReference type="EMBL" id="MDR6782750.1"/>
    </source>
</evidence>
<dbReference type="Proteomes" id="UP001246858">
    <property type="component" value="Unassembled WGS sequence"/>
</dbReference>
<protein>
    <submittedName>
        <fullName evidence="1">Thiol-disulfide isomerase/thioredoxin</fullName>
    </submittedName>
</protein>
<keyword evidence="1" id="KW-0413">Isomerase</keyword>
<dbReference type="EMBL" id="JAVDTF010000001">
    <property type="protein sequence ID" value="MDR6782750.1"/>
    <property type="molecule type" value="Genomic_DNA"/>
</dbReference>
<keyword evidence="2" id="KW-1185">Reference proteome</keyword>
<reference evidence="1" key="1">
    <citation type="submission" date="2023-07" db="EMBL/GenBank/DDBJ databases">
        <title>Sorghum-associated microbial communities from plants grown in Nebraska, USA.</title>
        <authorList>
            <person name="Schachtman D."/>
        </authorList>
    </citation>
    <scope>NUCLEOTIDE SEQUENCE</scope>
    <source>
        <strain evidence="1">2697</strain>
    </source>
</reference>